<feature type="compositionally biased region" description="Polar residues" evidence="1">
    <location>
        <begin position="169"/>
        <end position="180"/>
    </location>
</feature>
<feature type="compositionally biased region" description="Basic and acidic residues" evidence="1">
    <location>
        <begin position="298"/>
        <end position="328"/>
    </location>
</feature>
<feature type="region of interest" description="Disordered" evidence="1">
    <location>
        <begin position="262"/>
        <end position="496"/>
    </location>
</feature>
<evidence type="ECO:0000313" key="3">
    <source>
        <dbReference type="Proteomes" id="UP000018144"/>
    </source>
</evidence>
<proteinExistence type="predicted"/>
<dbReference type="AlphaFoldDB" id="U4LEK8"/>
<feature type="compositionally biased region" description="Low complexity" evidence="1">
    <location>
        <begin position="687"/>
        <end position="699"/>
    </location>
</feature>
<evidence type="ECO:0000256" key="1">
    <source>
        <dbReference type="SAM" id="MobiDB-lite"/>
    </source>
</evidence>
<keyword evidence="3" id="KW-1185">Reference proteome</keyword>
<feature type="compositionally biased region" description="Acidic residues" evidence="1">
    <location>
        <begin position="345"/>
        <end position="366"/>
    </location>
</feature>
<feature type="region of interest" description="Disordered" evidence="1">
    <location>
        <begin position="137"/>
        <end position="180"/>
    </location>
</feature>
<feature type="region of interest" description="Disordered" evidence="1">
    <location>
        <begin position="1"/>
        <end position="119"/>
    </location>
</feature>
<organism evidence="2 3">
    <name type="scientific">Pyronema omphalodes (strain CBS 100304)</name>
    <name type="common">Pyronema confluens</name>
    <dbReference type="NCBI Taxonomy" id="1076935"/>
    <lineage>
        <taxon>Eukaryota</taxon>
        <taxon>Fungi</taxon>
        <taxon>Dikarya</taxon>
        <taxon>Ascomycota</taxon>
        <taxon>Pezizomycotina</taxon>
        <taxon>Pezizomycetes</taxon>
        <taxon>Pezizales</taxon>
        <taxon>Pyronemataceae</taxon>
        <taxon>Pyronema</taxon>
    </lineage>
</organism>
<dbReference type="Proteomes" id="UP000018144">
    <property type="component" value="Unassembled WGS sequence"/>
</dbReference>
<gene>
    <name evidence="2" type="ORF">PCON_08425</name>
</gene>
<feature type="compositionally biased region" description="Low complexity" evidence="1">
    <location>
        <begin position="707"/>
        <end position="736"/>
    </location>
</feature>
<feature type="compositionally biased region" description="Acidic residues" evidence="1">
    <location>
        <begin position="427"/>
        <end position="442"/>
    </location>
</feature>
<sequence>MADPTAVALPPSDDTNYNTSSPIQLTKTPTRSGKHIDGGDEETPRPRLRPSTRGGKFHPGSHLDATPGVPRQDSASSDEEGSQQSDLAESDMEDNAKHFESEPMQTDNVEESEDEDYDNMDHTVAVNIDAPLADQLGRAPGAVRAQRLTTLTSPGRTPARKPSGRNDRFTPSNGAPSSLFGTVQQTPFLSHTTPHRLNAMQPFATNATPALTYDNVLQEKEEEIIRLRAMLAETQGEKALDDFINFSPEKQALKLPEEPHMSAMKRGSPRRHPGINTSPIAPTGISHEFRSSPLKPVRISDRMLKPITTEERREARRRRVTQEFRDFSALDLNSLRDGGSLPEPIAEEQEEEKAVEQELPEPEAMEEEHHEEEHHEEEHHEEEHHEEEQTGEVAEAEPMTVEEEPVAVVEEEEAQEPEALVEKEEAQEPEAESEELADAPDAPEEKIDVEILDSATTKPSLYVPPLNRYRSYRSGSAPPVPEAPQDMEANSFTKFTGPTTSAADINEMHAAEVAHLTATITDLEDKLDTAGVYIERLRAELRLRTKMYQRAEGMREFLELERRFAMEEANKKPPTHKSACPAAVPLPPSPSPAAATPAPAPAPAPVEQKSHMNRPASRLGPSRPESRMEQPAARPPTRSAMRNPPVPSTAATRKRQREEPAPAPTANKRSAVVPPKVPAMRGPPTRPTAASSAAANTAKDSAKPPVARSTRAAAGSTAPSTSVRPTSRAASRAARR</sequence>
<feature type="compositionally biased region" description="Acidic residues" evidence="1">
    <location>
        <begin position="400"/>
        <end position="416"/>
    </location>
</feature>
<evidence type="ECO:0000313" key="2">
    <source>
        <dbReference type="EMBL" id="CCX30283.1"/>
    </source>
</evidence>
<accession>U4LEK8</accession>
<dbReference type="EMBL" id="HF935433">
    <property type="protein sequence ID" value="CCX30283.1"/>
    <property type="molecule type" value="Genomic_DNA"/>
</dbReference>
<feature type="compositionally biased region" description="Polar residues" evidence="1">
    <location>
        <begin position="13"/>
        <end position="31"/>
    </location>
</feature>
<feature type="compositionally biased region" description="Acidic residues" evidence="1">
    <location>
        <begin position="108"/>
        <end position="118"/>
    </location>
</feature>
<feature type="compositionally biased region" description="Basic and acidic residues" evidence="1">
    <location>
        <begin position="367"/>
        <end position="388"/>
    </location>
</feature>
<dbReference type="OrthoDB" id="5382349at2759"/>
<reference evidence="2 3" key="1">
    <citation type="journal article" date="2013" name="PLoS Genet.">
        <title>The genome and development-dependent transcriptomes of Pyronema confluens: a window into fungal evolution.</title>
        <authorList>
            <person name="Traeger S."/>
            <person name="Altegoer F."/>
            <person name="Freitag M."/>
            <person name="Gabaldon T."/>
            <person name="Kempken F."/>
            <person name="Kumar A."/>
            <person name="Marcet-Houben M."/>
            <person name="Poggeler S."/>
            <person name="Stajich J.E."/>
            <person name="Nowrousian M."/>
        </authorList>
    </citation>
    <scope>NUCLEOTIDE SEQUENCE [LARGE SCALE GENOMIC DNA]</scope>
    <source>
        <strain evidence="3">CBS 100304</strain>
        <tissue evidence="2">Vegetative mycelium</tissue>
    </source>
</reference>
<name>U4LEK8_PYROM</name>
<feature type="region of interest" description="Disordered" evidence="1">
    <location>
        <begin position="568"/>
        <end position="736"/>
    </location>
</feature>
<feature type="compositionally biased region" description="Basic and acidic residues" evidence="1">
    <location>
        <begin position="34"/>
        <end position="45"/>
    </location>
</feature>
<protein>
    <submittedName>
        <fullName evidence="2">Uncharacterized protein</fullName>
    </submittedName>
</protein>